<name>A0A382AG81_9ZZZZ</name>
<evidence type="ECO:0000256" key="5">
    <source>
        <dbReference type="SAM" id="Phobius"/>
    </source>
</evidence>
<keyword evidence="5" id="KW-1133">Transmembrane helix</keyword>
<evidence type="ECO:0000313" key="7">
    <source>
        <dbReference type="EMBL" id="SVB00301.1"/>
    </source>
</evidence>
<dbReference type="PANTHER" id="PTHR32060:SF30">
    <property type="entry name" value="CARBOXY-TERMINAL PROCESSING PROTEASE CTPA"/>
    <property type="match status" value="1"/>
</dbReference>
<dbReference type="Pfam" id="PF17820">
    <property type="entry name" value="PDZ_6"/>
    <property type="match status" value="1"/>
</dbReference>
<evidence type="ECO:0000256" key="4">
    <source>
        <dbReference type="ARBA" id="ARBA00022825"/>
    </source>
</evidence>
<keyword evidence="4" id="KW-0720">Serine protease</keyword>
<reference evidence="7" key="1">
    <citation type="submission" date="2018-05" db="EMBL/GenBank/DDBJ databases">
        <authorList>
            <person name="Lanie J.A."/>
            <person name="Ng W.-L."/>
            <person name="Kazmierczak K.M."/>
            <person name="Andrzejewski T.M."/>
            <person name="Davidsen T.M."/>
            <person name="Wayne K.J."/>
            <person name="Tettelin H."/>
            <person name="Glass J.I."/>
            <person name="Rusch D."/>
            <person name="Podicherti R."/>
            <person name="Tsui H.-C.T."/>
            <person name="Winkler M.E."/>
        </authorList>
    </citation>
    <scope>NUCLEOTIDE SEQUENCE</scope>
</reference>
<keyword evidence="2" id="KW-0645">Protease</keyword>
<dbReference type="Gene3D" id="2.30.42.10">
    <property type="match status" value="1"/>
</dbReference>
<dbReference type="InterPro" id="IPR005151">
    <property type="entry name" value="Tail-specific_protease"/>
</dbReference>
<evidence type="ECO:0000259" key="6">
    <source>
        <dbReference type="PROSITE" id="PS50106"/>
    </source>
</evidence>
<protein>
    <recommendedName>
        <fullName evidence="6">PDZ domain-containing protein</fullName>
    </recommendedName>
</protein>
<feature type="domain" description="PDZ" evidence="6">
    <location>
        <begin position="108"/>
        <end position="169"/>
    </location>
</feature>
<dbReference type="SUPFAM" id="SSF52096">
    <property type="entry name" value="ClpP/crotonase"/>
    <property type="match status" value="1"/>
</dbReference>
<evidence type="ECO:0000256" key="1">
    <source>
        <dbReference type="ARBA" id="ARBA00009179"/>
    </source>
</evidence>
<dbReference type="SMART" id="SM00245">
    <property type="entry name" value="TSPc"/>
    <property type="match status" value="1"/>
</dbReference>
<evidence type="ECO:0000256" key="2">
    <source>
        <dbReference type="ARBA" id="ARBA00022670"/>
    </source>
</evidence>
<dbReference type="SUPFAM" id="SSF50156">
    <property type="entry name" value="PDZ domain-like"/>
    <property type="match status" value="1"/>
</dbReference>
<dbReference type="GO" id="GO:0007165">
    <property type="term" value="P:signal transduction"/>
    <property type="evidence" value="ECO:0007669"/>
    <property type="project" value="TreeGrafter"/>
</dbReference>
<gene>
    <name evidence="7" type="ORF">METZ01_LOCUS153155</name>
</gene>
<dbReference type="InterPro" id="IPR001478">
    <property type="entry name" value="PDZ"/>
</dbReference>
<dbReference type="InterPro" id="IPR041489">
    <property type="entry name" value="PDZ_6"/>
</dbReference>
<keyword evidence="5" id="KW-0812">Transmembrane</keyword>
<proteinExistence type="inferred from homology"/>
<evidence type="ECO:0000256" key="3">
    <source>
        <dbReference type="ARBA" id="ARBA00022801"/>
    </source>
</evidence>
<dbReference type="GO" id="GO:0030288">
    <property type="term" value="C:outer membrane-bounded periplasmic space"/>
    <property type="evidence" value="ECO:0007669"/>
    <property type="project" value="TreeGrafter"/>
</dbReference>
<dbReference type="InterPro" id="IPR055210">
    <property type="entry name" value="CtpA/B_N"/>
</dbReference>
<dbReference type="Gene3D" id="3.90.226.10">
    <property type="entry name" value="2-enoyl-CoA Hydratase, Chain A, domain 1"/>
    <property type="match status" value="1"/>
</dbReference>
<dbReference type="InterPro" id="IPR004447">
    <property type="entry name" value="Peptidase_S41A"/>
</dbReference>
<dbReference type="NCBIfam" id="TIGR00225">
    <property type="entry name" value="prc"/>
    <property type="match status" value="1"/>
</dbReference>
<dbReference type="GO" id="GO:0008236">
    <property type="term" value="F:serine-type peptidase activity"/>
    <property type="evidence" value="ECO:0007669"/>
    <property type="project" value="UniProtKB-KW"/>
</dbReference>
<dbReference type="EMBL" id="UINC01025184">
    <property type="protein sequence ID" value="SVB00301.1"/>
    <property type="molecule type" value="Genomic_DNA"/>
</dbReference>
<comment type="similarity">
    <text evidence="1">Belongs to the peptidase S41A family.</text>
</comment>
<accession>A0A382AG81</accession>
<dbReference type="Pfam" id="PF22694">
    <property type="entry name" value="CtpB_N-like"/>
    <property type="match status" value="1"/>
</dbReference>
<dbReference type="Pfam" id="PF03572">
    <property type="entry name" value="Peptidase_S41"/>
    <property type="match status" value="1"/>
</dbReference>
<dbReference type="Gene3D" id="3.30.750.44">
    <property type="match status" value="1"/>
</dbReference>
<dbReference type="CDD" id="cd07560">
    <property type="entry name" value="Peptidase_S41_CPP"/>
    <property type="match status" value="1"/>
</dbReference>
<organism evidence="7">
    <name type="scientific">marine metagenome</name>
    <dbReference type="NCBI Taxonomy" id="408172"/>
    <lineage>
        <taxon>unclassified sequences</taxon>
        <taxon>metagenomes</taxon>
        <taxon>ecological metagenomes</taxon>
    </lineage>
</organism>
<dbReference type="InterPro" id="IPR036034">
    <property type="entry name" value="PDZ_sf"/>
</dbReference>
<dbReference type="PANTHER" id="PTHR32060">
    <property type="entry name" value="TAIL-SPECIFIC PROTEASE"/>
    <property type="match status" value="1"/>
</dbReference>
<dbReference type="GO" id="GO:0006508">
    <property type="term" value="P:proteolysis"/>
    <property type="evidence" value="ECO:0007669"/>
    <property type="project" value="UniProtKB-KW"/>
</dbReference>
<sequence>MVRCSRKYTVSIAALTVIVAVLVLLFNTIGKNALSGREERITTMTLINKLNEAIAKSETFYYKEVDREKVYEGAIKGALAALGDPYSFYQSPESFQREREDLIAAKFGGLGIRIYVDKGLVKILSVLPYTPAMKAGLQAGDYITKIEGEAISIGITSGKTLNDVVSVLRGRIGTKVKISIRRRGGSEPFEVTLTRGEIKTDSVEKTMVNDEIAYIRITNFTGRTSEEFHQAMTDLFDSDDVEPRALILDLRNNPGGLLDSAYYVSDALISEGMIVSTRGRHPQSNKEYKSSSKVLCPEDIELVVLINEYSASGSEIVAGAISDHVRGVLLGKKTFGKGVVQQRIPLKHGGAVSLTISTYYTPNGTSINEKGIEPQVDIDTTKLEIADAEMRQKMRNGRYVNDFVEKWIEKEEKNTGKVPQDFSKLEVSLGQLFEILKQNDISLSADLVMLDAKRVFNNNVGIYQLIDLDYDDQLGKAIRIIENGEVQKLISSKIAGSTADL</sequence>
<feature type="transmembrane region" description="Helical" evidence="5">
    <location>
        <begin position="12"/>
        <end position="30"/>
    </location>
</feature>
<keyword evidence="3" id="KW-0378">Hydrolase</keyword>
<dbReference type="PROSITE" id="PS50106">
    <property type="entry name" value="PDZ"/>
    <property type="match status" value="1"/>
</dbReference>
<dbReference type="AlphaFoldDB" id="A0A382AG81"/>
<dbReference type="InterPro" id="IPR029045">
    <property type="entry name" value="ClpP/crotonase-like_dom_sf"/>
</dbReference>
<dbReference type="CDD" id="cd06782">
    <property type="entry name" value="cpPDZ_CPP-like"/>
    <property type="match status" value="1"/>
</dbReference>
<dbReference type="SMART" id="SM00228">
    <property type="entry name" value="PDZ"/>
    <property type="match status" value="1"/>
</dbReference>
<dbReference type="GO" id="GO:0004175">
    <property type="term" value="F:endopeptidase activity"/>
    <property type="evidence" value="ECO:0007669"/>
    <property type="project" value="TreeGrafter"/>
</dbReference>
<keyword evidence="5" id="KW-0472">Membrane</keyword>